<evidence type="ECO:0000313" key="2">
    <source>
        <dbReference type="Proteomes" id="UP000019146"/>
    </source>
</evidence>
<dbReference type="AlphaFoldDB" id="A0A0P0RHT0"/>
<dbReference type="Proteomes" id="UP000019146">
    <property type="component" value="Chromosome 2"/>
</dbReference>
<dbReference type="EMBL" id="CP012747">
    <property type="protein sequence ID" value="ALL68138.1"/>
    <property type="molecule type" value="Genomic_DNA"/>
</dbReference>
<proteinExistence type="predicted"/>
<dbReference type="KEGG" id="bcai:K788_0000753"/>
<sequence length="62" mass="6528">MFELWDAGASGESRTEEALSNAKRVARNAVSSCCAKNARRMCENGRSPPGIKGKGNAATRSA</sequence>
<evidence type="ECO:0000313" key="1">
    <source>
        <dbReference type="EMBL" id="ALL68138.1"/>
    </source>
</evidence>
<accession>A0A0P0RHT0</accession>
<organism evidence="1 2">
    <name type="scientific">Paraburkholderia caribensis MBA4</name>
    <dbReference type="NCBI Taxonomy" id="1323664"/>
    <lineage>
        <taxon>Bacteria</taxon>
        <taxon>Pseudomonadati</taxon>
        <taxon>Pseudomonadota</taxon>
        <taxon>Betaproteobacteria</taxon>
        <taxon>Burkholderiales</taxon>
        <taxon>Burkholderiaceae</taxon>
        <taxon>Paraburkholderia</taxon>
    </lineage>
</organism>
<gene>
    <name evidence="1" type="ORF">K788_0000753</name>
</gene>
<protein>
    <submittedName>
        <fullName evidence="1">Uncharacterized protein</fullName>
    </submittedName>
</protein>
<reference evidence="1 2" key="1">
    <citation type="journal article" date="2014" name="Genome Announc.">
        <title>Draft Genome Sequence of the Haloacid-Degrading Burkholderia caribensis Strain MBA4.</title>
        <authorList>
            <person name="Pan Y."/>
            <person name="Kong K.F."/>
            <person name="Tsang J.S."/>
        </authorList>
    </citation>
    <scope>NUCLEOTIDE SEQUENCE [LARGE SCALE GENOMIC DNA]</scope>
    <source>
        <strain evidence="1 2">MBA4</strain>
    </source>
</reference>
<name>A0A0P0RHT0_9BURK</name>